<dbReference type="InterPro" id="IPR059117">
    <property type="entry name" value="APS_kinase_dom"/>
</dbReference>
<evidence type="ECO:0000259" key="19">
    <source>
        <dbReference type="Pfam" id="PF14306"/>
    </source>
</evidence>
<dbReference type="InterPro" id="IPR002891">
    <property type="entry name" value="APS"/>
</dbReference>
<evidence type="ECO:0000259" key="18">
    <source>
        <dbReference type="Pfam" id="PF01747"/>
    </source>
</evidence>
<comment type="catalytic activity">
    <reaction evidence="15">
        <text>sulfate + ATP + H(+) = adenosine 5'-phosphosulfate + diphosphate</text>
        <dbReference type="Rhea" id="RHEA:18133"/>
        <dbReference type="ChEBI" id="CHEBI:15378"/>
        <dbReference type="ChEBI" id="CHEBI:16189"/>
        <dbReference type="ChEBI" id="CHEBI:30616"/>
        <dbReference type="ChEBI" id="CHEBI:33019"/>
        <dbReference type="ChEBI" id="CHEBI:58243"/>
        <dbReference type="EC" id="2.7.7.4"/>
    </reaction>
</comment>
<dbReference type="NCBIfam" id="TIGR00339">
    <property type="entry name" value="sopT"/>
    <property type="match status" value="1"/>
</dbReference>
<accession>A0A3L8DAU8</accession>
<comment type="similarity">
    <text evidence="14">Belongs to the sulfate adenylyltransferase family.</text>
</comment>
<dbReference type="GO" id="GO:0005524">
    <property type="term" value="F:ATP binding"/>
    <property type="evidence" value="ECO:0007669"/>
    <property type="project" value="UniProtKB-KW"/>
</dbReference>
<gene>
    <name evidence="20" type="ORF">DMN91_009861</name>
</gene>
<dbReference type="SUPFAM" id="SSF88697">
    <property type="entry name" value="PUA domain-like"/>
    <property type="match status" value="1"/>
</dbReference>
<keyword evidence="10" id="KW-0547">Nucleotide-binding</keyword>
<evidence type="ECO:0000256" key="1">
    <source>
        <dbReference type="ARBA" id="ARBA00004229"/>
    </source>
</evidence>
<dbReference type="Gene3D" id="3.40.50.300">
    <property type="entry name" value="P-loop containing nucleotide triphosphate hydrolases"/>
    <property type="match status" value="1"/>
</dbReference>
<dbReference type="CDD" id="cd02027">
    <property type="entry name" value="APSK"/>
    <property type="match status" value="1"/>
</dbReference>
<feature type="region of interest" description="Disordered" evidence="16">
    <location>
        <begin position="15"/>
        <end position="34"/>
    </location>
</feature>
<dbReference type="GO" id="GO:0004781">
    <property type="term" value="F:sulfate adenylyltransferase (ATP) activity"/>
    <property type="evidence" value="ECO:0007669"/>
    <property type="project" value="UniProtKB-EC"/>
</dbReference>
<evidence type="ECO:0000313" key="21">
    <source>
        <dbReference type="Proteomes" id="UP000279307"/>
    </source>
</evidence>
<dbReference type="CDD" id="cd00517">
    <property type="entry name" value="ATPS"/>
    <property type="match status" value="1"/>
</dbReference>
<evidence type="ECO:0000256" key="7">
    <source>
        <dbReference type="ARBA" id="ARBA00022640"/>
    </source>
</evidence>
<evidence type="ECO:0000256" key="8">
    <source>
        <dbReference type="ARBA" id="ARBA00022679"/>
    </source>
</evidence>
<comment type="caution">
    <text evidence="20">The sequence shown here is derived from an EMBL/GenBank/DDBJ whole genome shotgun (WGS) entry which is preliminary data.</text>
</comment>
<feature type="domain" description="APS kinase" evidence="17">
    <location>
        <begin position="53"/>
        <end position="205"/>
    </location>
</feature>
<keyword evidence="12" id="KW-0067">ATP-binding</keyword>
<dbReference type="InterPro" id="IPR025980">
    <property type="entry name" value="ATP-Sase_PUA-like_dom"/>
</dbReference>
<dbReference type="EMBL" id="QOIP01000010">
    <property type="protein sequence ID" value="RLU17625.1"/>
    <property type="molecule type" value="Genomic_DNA"/>
</dbReference>
<dbReference type="HAMAP" id="MF_00065">
    <property type="entry name" value="Adenylyl_sulf_kinase"/>
    <property type="match status" value="1"/>
</dbReference>
<sequence>MGIFARPILQVPDSSKEKRTIRSQAKASNVLSQAHHVSRTKRGQAIGSLPGFRGCTIWMTGLSGAGKTSISFELEEDLVSRRIPAYSLDGDNVRTGLNRNLGFSKEDREENVRRVAEVARLFADAGIVVLCSFVSPFAADRRLAREIHEKADLPFFEVFVEASLQVCEARDVKGLYKKARQGIIRGFTGIDQTYDVPSEPDLVVNTENTTVRRSTDIIVDFLQRKQIIPRGLEQTVGELFVSEDRLEDLREEMRTLSALEIGEMDVQWLQVLAEGWATPLKGFMREDEYLQTQHFNCLNENGVRINQSIPIVLAVSTADKERCVDAAALVLKYRGKNLAVLRSPEFYRHRKEERCCRQFGTYDSRHPYVRMIRQSGDWLVGGDLQVTERIRWNDGLDHYRLTPNEIRTKCREIGADAVFAFQLRNPIHNGHALLMQDTRRRLLEERGFKKPVLLLHPLGGWTKDDDVPLSIRIRQHQAVLEEGVVHKDTILAIFPSPMCYAGPTEVQWHAKARMIAGANFYIVGRDPAGVPHPDKSATSDGNLYDVTHGARLLSMAPGLQDLEIVPFRVAAYDTKTKKMSFFEAKRQQDFVFISGTKMRNLAKNNENPPEGFMASKAWEIVAKYYQTAHTQSDGGE</sequence>
<evidence type="ECO:0000259" key="17">
    <source>
        <dbReference type="Pfam" id="PF01583"/>
    </source>
</evidence>
<evidence type="ECO:0000256" key="10">
    <source>
        <dbReference type="ARBA" id="ARBA00022741"/>
    </source>
</evidence>
<dbReference type="Pfam" id="PF01583">
    <property type="entry name" value="APS_kinase"/>
    <property type="match status" value="1"/>
</dbReference>
<dbReference type="Gene3D" id="3.10.400.10">
    <property type="entry name" value="Sulfate adenylyltransferase"/>
    <property type="match status" value="1"/>
</dbReference>
<comment type="similarity">
    <text evidence="5">In the C-terminal section; belongs to the sulfate adenylyltransferase family.</text>
</comment>
<evidence type="ECO:0000256" key="2">
    <source>
        <dbReference type="ARBA" id="ARBA00005048"/>
    </source>
</evidence>
<dbReference type="SUPFAM" id="SSF52374">
    <property type="entry name" value="Nucleotidylyl transferase"/>
    <property type="match status" value="1"/>
</dbReference>
<name>A0A3L8DAU8_OOCBI</name>
<proteinExistence type="inferred from homology"/>
<dbReference type="AlphaFoldDB" id="A0A3L8DAU8"/>
<evidence type="ECO:0000256" key="3">
    <source>
        <dbReference type="ARBA" id="ARBA00005050"/>
    </source>
</evidence>
<evidence type="ECO:0000256" key="9">
    <source>
        <dbReference type="ARBA" id="ARBA00022695"/>
    </source>
</evidence>
<evidence type="ECO:0000256" key="15">
    <source>
        <dbReference type="ARBA" id="ARBA00049370"/>
    </source>
</evidence>
<dbReference type="OrthoDB" id="506431at2759"/>
<comment type="similarity">
    <text evidence="4">In the N-terminal section; belongs to the APS kinase family.</text>
</comment>
<evidence type="ECO:0000256" key="12">
    <source>
        <dbReference type="ARBA" id="ARBA00022840"/>
    </source>
</evidence>
<dbReference type="Proteomes" id="UP000279307">
    <property type="component" value="Chromosome 10"/>
</dbReference>
<keyword evidence="6" id="KW-0150">Chloroplast</keyword>
<keyword evidence="8" id="KW-0808">Transferase</keyword>
<evidence type="ECO:0000256" key="14">
    <source>
        <dbReference type="ARBA" id="ARBA00037980"/>
    </source>
</evidence>
<dbReference type="Gene3D" id="3.40.50.620">
    <property type="entry name" value="HUPs"/>
    <property type="match status" value="1"/>
</dbReference>
<evidence type="ECO:0000256" key="16">
    <source>
        <dbReference type="SAM" id="MobiDB-lite"/>
    </source>
</evidence>
<feature type="domain" description="ATP-sulfurylase PUA-like" evidence="19">
    <location>
        <begin position="234"/>
        <end position="388"/>
    </location>
</feature>
<evidence type="ECO:0000313" key="20">
    <source>
        <dbReference type="EMBL" id="RLU17625.1"/>
    </source>
</evidence>
<dbReference type="FunFam" id="3.10.400.10:FF:000002">
    <property type="entry name" value="ATP sulfurylase 2"/>
    <property type="match status" value="1"/>
</dbReference>
<evidence type="ECO:0000256" key="6">
    <source>
        <dbReference type="ARBA" id="ARBA00022528"/>
    </source>
</evidence>
<dbReference type="UniPathway" id="UPA00097"/>
<comment type="subcellular location">
    <subcellularLocation>
        <location evidence="1">Plastid</location>
        <location evidence="1">Chloroplast</location>
    </subcellularLocation>
</comment>
<dbReference type="InterPro" id="IPR015947">
    <property type="entry name" value="PUA-like_sf"/>
</dbReference>
<dbReference type="InterPro" id="IPR027417">
    <property type="entry name" value="P-loop_NTPase"/>
</dbReference>
<organism evidence="20 21">
    <name type="scientific">Ooceraea biroi</name>
    <name type="common">Clonal raider ant</name>
    <name type="synonym">Cerapachys biroi</name>
    <dbReference type="NCBI Taxonomy" id="2015173"/>
    <lineage>
        <taxon>Eukaryota</taxon>
        <taxon>Metazoa</taxon>
        <taxon>Ecdysozoa</taxon>
        <taxon>Arthropoda</taxon>
        <taxon>Hexapoda</taxon>
        <taxon>Insecta</taxon>
        <taxon>Pterygota</taxon>
        <taxon>Neoptera</taxon>
        <taxon>Endopterygota</taxon>
        <taxon>Hymenoptera</taxon>
        <taxon>Apocrita</taxon>
        <taxon>Aculeata</taxon>
        <taxon>Formicoidea</taxon>
        <taxon>Formicidae</taxon>
        <taxon>Dorylinae</taxon>
        <taxon>Ooceraea</taxon>
    </lineage>
</organism>
<protein>
    <submittedName>
        <fullName evidence="20">Uncharacterized protein</fullName>
    </submittedName>
</protein>
<evidence type="ECO:0000256" key="5">
    <source>
        <dbReference type="ARBA" id="ARBA00009290"/>
    </source>
</evidence>
<evidence type="ECO:0000256" key="11">
    <source>
        <dbReference type="ARBA" id="ARBA00022777"/>
    </source>
</evidence>
<dbReference type="GO" id="GO:0050428">
    <property type="term" value="P:3'-phosphoadenosine 5'-phosphosulfate biosynthetic process"/>
    <property type="evidence" value="ECO:0007669"/>
    <property type="project" value="TreeGrafter"/>
</dbReference>
<feature type="domain" description="Sulphate adenylyltransferase catalytic" evidence="18">
    <location>
        <begin position="398"/>
        <end position="623"/>
    </location>
</feature>
<dbReference type="PANTHER" id="PTHR11055:SF1">
    <property type="entry name" value="PAPS SYNTHETASE, ISOFORM D"/>
    <property type="match status" value="1"/>
</dbReference>
<dbReference type="Pfam" id="PF01747">
    <property type="entry name" value="ATP-sulfurylase"/>
    <property type="match status" value="1"/>
</dbReference>
<evidence type="ECO:0000256" key="13">
    <source>
        <dbReference type="ARBA" id="ARBA00022946"/>
    </source>
</evidence>
<dbReference type="NCBIfam" id="NF003013">
    <property type="entry name" value="PRK03846.1"/>
    <property type="match status" value="1"/>
</dbReference>
<comment type="pathway">
    <text evidence="2">Sulfur metabolism; hydrogen sulfide biosynthesis; sulfite from sulfate: step 1/3.</text>
</comment>
<keyword evidence="11" id="KW-0418">Kinase</keyword>
<dbReference type="PANTHER" id="PTHR11055">
    <property type="entry name" value="BIFUNCTIONAL 3'-PHOSPHOADENOSINE 5'-PHOSPHOSULFATE SYNTHASE"/>
    <property type="match status" value="1"/>
</dbReference>
<comment type="pathway">
    <text evidence="3">Sulfur metabolism; sulfate assimilation.</text>
</comment>
<dbReference type="FunFam" id="3.40.50.620:FF:000006">
    <property type="entry name" value="bifunctional 3'-phosphoadenosine 5'-phosphosulfate synthase 1"/>
    <property type="match status" value="1"/>
</dbReference>
<dbReference type="GO" id="GO:0004020">
    <property type="term" value="F:adenylylsulfate kinase activity"/>
    <property type="evidence" value="ECO:0007669"/>
    <property type="project" value="InterPro"/>
</dbReference>
<dbReference type="Pfam" id="PF14306">
    <property type="entry name" value="PUA_2"/>
    <property type="match status" value="1"/>
</dbReference>
<evidence type="ECO:0000256" key="4">
    <source>
        <dbReference type="ARBA" id="ARBA00007268"/>
    </source>
</evidence>
<reference evidence="20 21" key="1">
    <citation type="journal article" date="2018" name="Genome Res.">
        <title>The genomic architecture and molecular evolution of ant odorant receptors.</title>
        <authorList>
            <person name="McKenzie S.K."/>
            <person name="Kronauer D.J.C."/>
        </authorList>
    </citation>
    <scope>NUCLEOTIDE SEQUENCE [LARGE SCALE GENOMIC DNA]</scope>
    <source>
        <strain evidence="20">Clonal line C1</strain>
    </source>
</reference>
<dbReference type="InterPro" id="IPR024951">
    <property type="entry name" value="Sulfurylase_cat_dom"/>
</dbReference>
<feature type="compositionally biased region" description="Polar residues" evidence="16">
    <location>
        <begin position="22"/>
        <end position="32"/>
    </location>
</feature>
<dbReference type="NCBIfam" id="TIGR00455">
    <property type="entry name" value="apsK"/>
    <property type="match status" value="1"/>
</dbReference>
<dbReference type="SUPFAM" id="SSF52540">
    <property type="entry name" value="P-loop containing nucleoside triphosphate hydrolases"/>
    <property type="match status" value="1"/>
</dbReference>
<keyword evidence="7" id="KW-0934">Plastid</keyword>
<dbReference type="InterPro" id="IPR002650">
    <property type="entry name" value="Sulphate_adenylyltransferase"/>
</dbReference>
<dbReference type="GO" id="GO:0000103">
    <property type="term" value="P:sulfate assimilation"/>
    <property type="evidence" value="ECO:0007669"/>
    <property type="project" value="UniProtKB-UniPathway"/>
</dbReference>
<keyword evidence="13" id="KW-0809">Transit peptide</keyword>
<keyword evidence="9" id="KW-0548">Nucleotidyltransferase</keyword>
<dbReference type="InterPro" id="IPR014729">
    <property type="entry name" value="Rossmann-like_a/b/a_fold"/>
</dbReference>